<dbReference type="Pfam" id="PF08279">
    <property type="entry name" value="HTH_11"/>
    <property type="match status" value="1"/>
</dbReference>
<dbReference type="PIRSF" id="PIRSF016838">
    <property type="entry name" value="PafC"/>
    <property type="match status" value="1"/>
</dbReference>
<dbReference type="PANTHER" id="PTHR34580">
    <property type="match status" value="1"/>
</dbReference>
<dbReference type="InterPro" id="IPR051534">
    <property type="entry name" value="CBASS_pafABC_assoc_protein"/>
</dbReference>
<dbReference type="InterPro" id="IPR026881">
    <property type="entry name" value="WYL_dom"/>
</dbReference>
<keyword evidence="1" id="KW-0805">Transcription regulation</keyword>
<proteinExistence type="predicted"/>
<gene>
    <name evidence="4" type="ORF">FE782_29510</name>
</gene>
<dbReference type="InterPro" id="IPR001034">
    <property type="entry name" value="DeoR_HTH"/>
</dbReference>
<dbReference type="SUPFAM" id="SSF46785">
    <property type="entry name" value="Winged helix' DNA-binding domain"/>
    <property type="match status" value="1"/>
</dbReference>
<evidence type="ECO:0000259" key="3">
    <source>
        <dbReference type="PROSITE" id="PS51000"/>
    </source>
</evidence>
<keyword evidence="2" id="KW-0804">Transcription</keyword>
<dbReference type="PROSITE" id="PS51000">
    <property type="entry name" value="HTH_DEOR_2"/>
    <property type="match status" value="1"/>
</dbReference>
<dbReference type="EMBL" id="VCIW01000031">
    <property type="protein sequence ID" value="TLS48674.1"/>
    <property type="molecule type" value="Genomic_DNA"/>
</dbReference>
<evidence type="ECO:0000256" key="1">
    <source>
        <dbReference type="ARBA" id="ARBA00023015"/>
    </source>
</evidence>
<keyword evidence="5" id="KW-1185">Reference proteome</keyword>
<protein>
    <submittedName>
        <fullName evidence="4">YafY family transcriptional regulator</fullName>
    </submittedName>
</protein>
<dbReference type="PROSITE" id="PS52050">
    <property type="entry name" value="WYL"/>
    <property type="match status" value="1"/>
</dbReference>
<dbReference type="Gene3D" id="1.10.10.10">
    <property type="entry name" value="Winged helix-like DNA-binding domain superfamily/Winged helix DNA-binding domain"/>
    <property type="match status" value="1"/>
</dbReference>
<evidence type="ECO:0000313" key="4">
    <source>
        <dbReference type="EMBL" id="TLS48674.1"/>
    </source>
</evidence>
<comment type="caution">
    <text evidence="4">The sequence shown here is derived from an EMBL/GenBank/DDBJ whole genome shotgun (WGS) entry which is preliminary data.</text>
</comment>
<dbReference type="Proteomes" id="UP000309676">
    <property type="component" value="Unassembled WGS sequence"/>
</dbReference>
<dbReference type="Pfam" id="PF25583">
    <property type="entry name" value="WCX"/>
    <property type="match status" value="1"/>
</dbReference>
<evidence type="ECO:0000313" key="5">
    <source>
        <dbReference type="Proteomes" id="UP000309676"/>
    </source>
</evidence>
<reference evidence="4 5" key="1">
    <citation type="submission" date="2019-05" db="EMBL/GenBank/DDBJ databases">
        <authorList>
            <person name="Narsing Rao M.P."/>
            <person name="Li W.J."/>
        </authorList>
    </citation>
    <scope>NUCLEOTIDE SEQUENCE [LARGE SCALE GENOMIC DNA]</scope>
    <source>
        <strain evidence="4 5">SYSU_K30003</strain>
    </source>
</reference>
<dbReference type="InterPro" id="IPR036388">
    <property type="entry name" value="WH-like_DNA-bd_sf"/>
</dbReference>
<sequence length="315" mass="35190">MHKAQRLIQLMMLVNEKRRFTIRELADELGVSRRTIIRDLGELGELGVPLYSEVGAAGGYRVLHDKMLPPIHFTEHEAVAIFFASQALERYSALPFELETSSALRKFYAKLPGDVRAKIDRLKRRLTFWVPPRRVAAPHLRTLLDAALEGAEADIEYDGSSGRLPRRIRPTGVYAMNGLWYVQAYCYRREADRLFRADRVLSASIVPDGAGAGGEPEGPFLPWTPPAADDPAALPLEVELTREGARRAAADPWLAEGLETRPDGTGAVRTTMPASYVPWATAFFLGFGADARVERPPELRRAISHIADEVRRMYV</sequence>
<dbReference type="RefSeq" id="WP_138197944.1">
    <property type="nucleotide sequence ID" value="NZ_VCIW01000031.1"/>
</dbReference>
<dbReference type="InterPro" id="IPR013196">
    <property type="entry name" value="HTH_11"/>
</dbReference>
<accession>A0A5R9G6S3</accession>
<dbReference type="AlphaFoldDB" id="A0A5R9G6S3"/>
<dbReference type="PANTHER" id="PTHR34580:SF9">
    <property type="entry name" value="SLL5097 PROTEIN"/>
    <property type="match status" value="1"/>
</dbReference>
<evidence type="ECO:0000256" key="2">
    <source>
        <dbReference type="ARBA" id="ARBA00023163"/>
    </source>
</evidence>
<feature type="domain" description="HTH deoR-type" evidence="3">
    <location>
        <begin position="3"/>
        <end position="58"/>
    </location>
</feature>
<dbReference type="OrthoDB" id="9815009at2"/>
<dbReference type="InterPro" id="IPR028349">
    <property type="entry name" value="PafC-like"/>
</dbReference>
<dbReference type="InterPro" id="IPR036390">
    <property type="entry name" value="WH_DNA-bd_sf"/>
</dbReference>
<dbReference type="InterPro" id="IPR057727">
    <property type="entry name" value="WCX_dom"/>
</dbReference>
<name>A0A5R9G6S3_9BACL</name>
<dbReference type="Pfam" id="PF13280">
    <property type="entry name" value="WYL"/>
    <property type="match status" value="1"/>
</dbReference>
<organism evidence="4 5">
    <name type="scientific">Paenibacillus antri</name>
    <dbReference type="NCBI Taxonomy" id="2582848"/>
    <lineage>
        <taxon>Bacteria</taxon>
        <taxon>Bacillati</taxon>
        <taxon>Bacillota</taxon>
        <taxon>Bacilli</taxon>
        <taxon>Bacillales</taxon>
        <taxon>Paenibacillaceae</taxon>
        <taxon>Paenibacillus</taxon>
    </lineage>
</organism>
<dbReference type="GO" id="GO:0003700">
    <property type="term" value="F:DNA-binding transcription factor activity"/>
    <property type="evidence" value="ECO:0007669"/>
    <property type="project" value="InterPro"/>
</dbReference>